<dbReference type="GO" id="GO:0016020">
    <property type="term" value="C:membrane"/>
    <property type="evidence" value="ECO:0007669"/>
    <property type="project" value="InterPro"/>
</dbReference>
<comment type="similarity">
    <text evidence="1">Belongs to the glycosyltransferase 15 family.</text>
</comment>
<dbReference type="FunFam" id="3.90.550.10:FF:000051">
    <property type="entry name" value="Alpha-1,2-mannosyltransferase (Ktr4)"/>
    <property type="match status" value="1"/>
</dbReference>
<dbReference type="Gene3D" id="3.90.550.10">
    <property type="entry name" value="Spore Coat Polysaccharide Biosynthesis Protein SpsA, Chain A"/>
    <property type="match status" value="1"/>
</dbReference>
<keyword evidence="6" id="KW-0812">Transmembrane</keyword>
<dbReference type="InterPro" id="IPR029044">
    <property type="entry name" value="Nucleotide-diphossugar_trans"/>
</dbReference>
<protein>
    <submittedName>
        <fullName evidence="7">O-glycoside alpha-1,2-mannosyltransferase-like protein</fullName>
    </submittedName>
</protein>
<comment type="caution">
    <text evidence="7">The sequence shown here is derived from an EMBL/GenBank/DDBJ whole genome shotgun (WGS) entry which is preliminary data.</text>
</comment>
<evidence type="ECO:0000256" key="1">
    <source>
        <dbReference type="ARBA" id="ARBA00007677"/>
    </source>
</evidence>
<keyword evidence="8" id="KW-1185">Reference proteome</keyword>
<evidence type="ECO:0000313" key="8">
    <source>
        <dbReference type="Proteomes" id="UP000029964"/>
    </source>
</evidence>
<evidence type="ECO:0000256" key="3">
    <source>
        <dbReference type="ARBA" id="ARBA00022679"/>
    </source>
</evidence>
<dbReference type="PANTHER" id="PTHR31121:SF2">
    <property type="entry name" value="MANNOSYLTRANSFERASE KTR5-RELATED"/>
    <property type="match status" value="1"/>
</dbReference>
<evidence type="ECO:0000256" key="6">
    <source>
        <dbReference type="SAM" id="Phobius"/>
    </source>
</evidence>
<dbReference type="Pfam" id="PF01793">
    <property type="entry name" value="Glyco_transf_15"/>
    <property type="match status" value="1"/>
</dbReference>
<dbReference type="OrthoDB" id="439943at2759"/>
<dbReference type="GO" id="GO:0006487">
    <property type="term" value="P:protein N-linked glycosylation"/>
    <property type="evidence" value="ECO:0007669"/>
    <property type="project" value="TreeGrafter"/>
</dbReference>
<dbReference type="HOGENOM" id="CLU_024327_2_1_1"/>
<organism evidence="7 8">
    <name type="scientific">Hapsidospora chrysogenum (strain ATCC 11550 / CBS 779.69 / DSM 880 / IAM 14645 / JCM 23072 / IMI 49137)</name>
    <name type="common">Acremonium chrysogenum</name>
    <dbReference type="NCBI Taxonomy" id="857340"/>
    <lineage>
        <taxon>Eukaryota</taxon>
        <taxon>Fungi</taxon>
        <taxon>Dikarya</taxon>
        <taxon>Ascomycota</taxon>
        <taxon>Pezizomycotina</taxon>
        <taxon>Sordariomycetes</taxon>
        <taxon>Hypocreomycetidae</taxon>
        <taxon>Hypocreales</taxon>
        <taxon>Bionectriaceae</taxon>
        <taxon>Hapsidospora</taxon>
    </lineage>
</organism>
<dbReference type="GO" id="GO:0000032">
    <property type="term" value="P:cell wall mannoprotein biosynthetic process"/>
    <property type="evidence" value="ECO:0007669"/>
    <property type="project" value="TreeGrafter"/>
</dbReference>
<dbReference type="GO" id="GO:0000026">
    <property type="term" value="F:alpha-1,2-mannosyltransferase activity"/>
    <property type="evidence" value="ECO:0007669"/>
    <property type="project" value="TreeGrafter"/>
</dbReference>
<gene>
    <name evidence="7" type="ORF">ACRE_069280</name>
</gene>
<dbReference type="AlphaFoldDB" id="A0A086SZ08"/>
<evidence type="ECO:0000256" key="5">
    <source>
        <dbReference type="SAM" id="MobiDB-lite"/>
    </source>
</evidence>
<feature type="region of interest" description="Disordered" evidence="5">
    <location>
        <begin position="1"/>
        <end position="20"/>
    </location>
</feature>
<dbReference type="Proteomes" id="UP000029964">
    <property type="component" value="Unassembled WGS sequence"/>
</dbReference>
<reference evidence="8" key="1">
    <citation type="journal article" date="2014" name="Genome Announc.">
        <title>Genome sequence and annotation of Acremonium chrysogenum, producer of the beta-lactam antibiotic cephalosporin C.</title>
        <authorList>
            <person name="Terfehr D."/>
            <person name="Dahlmann T.A."/>
            <person name="Specht T."/>
            <person name="Zadra I."/>
            <person name="Kuernsteiner H."/>
            <person name="Kueck U."/>
        </authorList>
    </citation>
    <scope>NUCLEOTIDE SEQUENCE [LARGE SCALE GENOMIC DNA]</scope>
    <source>
        <strain evidence="8">ATCC 11550 / CBS 779.69 / DSM 880 / IAM 14645 / JCM 23072 / IMI 49137</strain>
    </source>
</reference>
<keyword evidence="3 7" id="KW-0808">Transferase</keyword>
<dbReference type="SUPFAM" id="SSF53448">
    <property type="entry name" value="Nucleotide-diphospho-sugar transferases"/>
    <property type="match status" value="1"/>
</dbReference>
<keyword evidence="6" id="KW-0472">Membrane</keyword>
<accession>A0A086SZ08</accession>
<dbReference type="PIRSF" id="PIRSF018153">
    <property type="entry name" value="Glyco_trans_15"/>
    <property type="match status" value="1"/>
</dbReference>
<dbReference type="InterPro" id="IPR002685">
    <property type="entry name" value="Glyco_trans_15"/>
</dbReference>
<keyword evidence="2 7" id="KW-0328">Glycosyltransferase</keyword>
<dbReference type="PANTHER" id="PTHR31121">
    <property type="entry name" value="ALPHA-1,2 MANNOSYLTRANSFERASE KTR1"/>
    <property type="match status" value="1"/>
</dbReference>
<feature type="active site" description="Nucleophile" evidence="4">
    <location>
        <position position="325"/>
    </location>
</feature>
<dbReference type="GO" id="GO:0005794">
    <property type="term" value="C:Golgi apparatus"/>
    <property type="evidence" value="ECO:0007669"/>
    <property type="project" value="TreeGrafter"/>
</dbReference>
<feature type="transmembrane region" description="Helical" evidence="6">
    <location>
        <begin position="45"/>
        <end position="63"/>
    </location>
</feature>
<name>A0A086SZ08_HAPC1</name>
<dbReference type="STRING" id="857340.A0A086SZ08"/>
<keyword evidence="6" id="KW-1133">Transmembrane helix</keyword>
<dbReference type="EMBL" id="JPKY01000097">
    <property type="protein sequence ID" value="KFH42340.1"/>
    <property type="molecule type" value="Genomic_DNA"/>
</dbReference>
<sequence length="447" mass="52345">MAHRRFRPASPSPSLPVLQPAEHARAMRPATYRTRRLVRTAARNWRLLAIGAVLLLLEVVFHVRSFAVVRPATNLDPPFHIGCQEPILNTSSRANAALVMLARNSDVDGAVDSIRSVQEQFNQHFGYPWVFLNDKEWSREFKTRVGKAISDGGGASDITFETIPPGMWGYPNWIDQDEARKSMASMERRKISYAGKESYHHMCRFNSGFFFDHPALLNYKWYWRVEPDIEFTCAVTYDPFVEMERNDKRYGYTIALWELGKTVPSLFRKLADYKMRRRIPTTSLWTAMMDPSYLPWPIRRLIWWVRNRDPYGDLWNMCHFWSNFEIADMEFFRSAEYRDFFRFLDEDGGFYYERWGDAPVHSLAAALLLRPDQVHHFADFGYVHRPFQYCTHAPTDDELRRGELVPDLRGRDVSAWPERELGCNCHCDPRIETVAPACFNRIRSTVM</sequence>
<evidence type="ECO:0000256" key="4">
    <source>
        <dbReference type="PIRSR" id="PIRSR018153-1"/>
    </source>
</evidence>
<proteinExistence type="inferred from homology"/>
<evidence type="ECO:0000313" key="7">
    <source>
        <dbReference type="EMBL" id="KFH42340.1"/>
    </source>
</evidence>
<evidence type="ECO:0000256" key="2">
    <source>
        <dbReference type="ARBA" id="ARBA00022676"/>
    </source>
</evidence>